<evidence type="ECO:0000256" key="1">
    <source>
        <dbReference type="ARBA" id="ARBA00004496"/>
    </source>
</evidence>
<evidence type="ECO:0000259" key="11">
    <source>
        <dbReference type="Pfam" id="PF15985"/>
    </source>
</evidence>
<dbReference type="Pfam" id="PF15985">
    <property type="entry name" value="KH_6"/>
    <property type="match status" value="1"/>
</dbReference>
<dbReference type="CDD" id="cd05790">
    <property type="entry name" value="S1_Rrp40"/>
    <property type="match status" value="1"/>
</dbReference>
<comment type="caution">
    <text evidence="13">The sequence shown here is derived from an EMBL/GenBank/DDBJ whole genome shotgun (WGS) entry which is preliminary data.</text>
</comment>
<dbReference type="GO" id="GO:0071038">
    <property type="term" value="P:TRAMP-dependent tRNA surveillance pathway"/>
    <property type="evidence" value="ECO:0007669"/>
    <property type="project" value="TreeGrafter"/>
</dbReference>
<evidence type="ECO:0000256" key="2">
    <source>
        <dbReference type="ARBA" id="ARBA00004604"/>
    </source>
</evidence>
<dbReference type="GO" id="GO:0071051">
    <property type="term" value="P:poly(A)-dependent snoRNA 3'-end processing"/>
    <property type="evidence" value="ECO:0007669"/>
    <property type="project" value="TreeGrafter"/>
</dbReference>
<evidence type="ECO:0000256" key="7">
    <source>
        <dbReference type="ARBA" id="ARBA00022884"/>
    </source>
</evidence>
<dbReference type="Proteomes" id="UP000242188">
    <property type="component" value="Unassembled WGS sequence"/>
</dbReference>
<keyword evidence="6" id="KW-0271">Exosome</keyword>
<dbReference type="GO" id="GO:0000467">
    <property type="term" value="P:exonucleolytic trimming to generate mature 3'-end of 5.8S rRNA from tricistronic rRNA transcript (SSU-rRNA, 5.8S rRNA, LSU-rRNA)"/>
    <property type="evidence" value="ECO:0007669"/>
    <property type="project" value="TreeGrafter"/>
</dbReference>
<dbReference type="GO" id="GO:0010468">
    <property type="term" value="P:regulation of gene expression"/>
    <property type="evidence" value="ECO:0007669"/>
    <property type="project" value="UniProtKB-ARBA"/>
</dbReference>
<comment type="similarity">
    <text evidence="3">Belongs to the RRP40 family.</text>
</comment>
<dbReference type="GO" id="GO:0005730">
    <property type="term" value="C:nucleolus"/>
    <property type="evidence" value="ECO:0007669"/>
    <property type="project" value="UniProtKB-SubCell"/>
</dbReference>
<dbReference type="Gene3D" id="2.40.50.140">
    <property type="entry name" value="Nucleic acid-binding proteins"/>
    <property type="match status" value="1"/>
</dbReference>
<feature type="domain" description="K Homology" evidence="11">
    <location>
        <begin position="154"/>
        <end position="201"/>
    </location>
</feature>
<reference evidence="13 14" key="1">
    <citation type="journal article" date="2017" name="Nat. Ecol. Evol.">
        <title>Scallop genome provides insights into evolution of bilaterian karyotype and development.</title>
        <authorList>
            <person name="Wang S."/>
            <person name="Zhang J."/>
            <person name="Jiao W."/>
            <person name="Li J."/>
            <person name="Xun X."/>
            <person name="Sun Y."/>
            <person name="Guo X."/>
            <person name="Huan P."/>
            <person name="Dong B."/>
            <person name="Zhang L."/>
            <person name="Hu X."/>
            <person name="Sun X."/>
            <person name="Wang J."/>
            <person name="Zhao C."/>
            <person name="Wang Y."/>
            <person name="Wang D."/>
            <person name="Huang X."/>
            <person name="Wang R."/>
            <person name="Lv J."/>
            <person name="Li Y."/>
            <person name="Zhang Z."/>
            <person name="Liu B."/>
            <person name="Lu W."/>
            <person name="Hui Y."/>
            <person name="Liang J."/>
            <person name="Zhou Z."/>
            <person name="Hou R."/>
            <person name="Li X."/>
            <person name="Liu Y."/>
            <person name="Li H."/>
            <person name="Ning X."/>
            <person name="Lin Y."/>
            <person name="Zhao L."/>
            <person name="Xing Q."/>
            <person name="Dou J."/>
            <person name="Li Y."/>
            <person name="Mao J."/>
            <person name="Guo H."/>
            <person name="Dou H."/>
            <person name="Li T."/>
            <person name="Mu C."/>
            <person name="Jiang W."/>
            <person name="Fu Q."/>
            <person name="Fu X."/>
            <person name="Miao Y."/>
            <person name="Liu J."/>
            <person name="Yu Q."/>
            <person name="Li R."/>
            <person name="Liao H."/>
            <person name="Li X."/>
            <person name="Kong Y."/>
            <person name="Jiang Z."/>
            <person name="Chourrout D."/>
            <person name="Li R."/>
            <person name="Bao Z."/>
        </authorList>
    </citation>
    <scope>NUCLEOTIDE SEQUENCE [LARGE SCALE GENOMIC DNA]</scope>
    <source>
        <strain evidence="13 14">PY_sf001</strain>
    </source>
</reference>
<evidence type="ECO:0000259" key="12">
    <source>
        <dbReference type="Pfam" id="PF18311"/>
    </source>
</evidence>
<dbReference type="FunFam" id="2.40.50.140:FF:000112">
    <property type="entry name" value="Exosome complex component RRP40"/>
    <property type="match status" value="1"/>
</dbReference>
<dbReference type="PANTHER" id="PTHR21321">
    <property type="entry name" value="PNAS-3 RELATED"/>
    <property type="match status" value="1"/>
</dbReference>
<dbReference type="GO" id="GO:0000177">
    <property type="term" value="C:cytoplasmic exosome (RNase complex)"/>
    <property type="evidence" value="ECO:0007669"/>
    <property type="project" value="TreeGrafter"/>
</dbReference>
<evidence type="ECO:0000256" key="3">
    <source>
        <dbReference type="ARBA" id="ARBA00007841"/>
    </source>
</evidence>
<feature type="domain" description="Exosome complex exonuclease Rrp40 N-terminal" evidence="12">
    <location>
        <begin position="27"/>
        <end position="64"/>
    </location>
</feature>
<dbReference type="SUPFAM" id="SSF110324">
    <property type="entry name" value="Ribosomal L27 protein-like"/>
    <property type="match status" value="1"/>
</dbReference>
<dbReference type="Gene3D" id="3.30.1370.10">
    <property type="entry name" value="K Homology domain, type 1"/>
    <property type="match status" value="1"/>
</dbReference>
<keyword evidence="5" id="KW-0698">rRNA processing</keyword>
<dbReference type="AlphaFoldDB" id="A0A210PEF2"/>
<dbReference type="InterPro" id="IPR041054">
    <property type="entry name" value="Rrp40_N_euk"/>
</dbReference>
<dbReference type="GO" id="GO:0034475">
    <property type="term" value="P:U4 snRNA 3'-end processing"/>
    <property type="evidence" value="ECO:0007669"/>
    <property type="project" value="TreeGrafter"/>
</dbReference>
<dbReference type="STRING" id="6573.A0A210PEF2"/>
<dbReference type="GO" id="GO:0003723">
    <property type="term" value="F:RNA binding"/>
    <property type="evidence" value="ECO:0007669"/>
    <property type="project" value="UniProtKB-KW"/>
</dbReference>
<dbReference type="InterPro" id="IPR012340">
    <property type="entry name" value="NA-bd_OB-fold"/>
</dbReference>
<dbReference type="InterPro" id="IPR036612">
    <property type="entry name" value="KH_dom_type_1_sf"/>
</dbReference>
<keyword evidence="8" id="KW-0539">Nucleus</keyword>
<dbReference type="Gene3D" id="2.40.50.100">
    <property type="match status" value="1"/>
</dbReference>
<organism evidence="13 14">
    <name type="scientific">Mizuhopecten yessoensis</name>
    <name type="common">Japanese scallop</name>
    <name type="synonym">Patinopecten yessoensis</name>
    <dbReference type="NCBI Taxonomy" id="6573"/>
    <lineage>
        <taxon>Eukaryota</taxon>
        <taxon>Metazoa</taxon>
        <taxon>Spiralia</taxon>
        <taxon>Lophotrochozoa</taxon>
        <taxon>Mollusca</taxon>
        <taxon>Bivalvia</taxon>
        <taxon>Autobranchia</taxon>
        <taxon>Pteriomorphia</taxon>
        <taxon>Pectinida</taxon>
        <taxon>Pectinoidea</taxon>
        <taxon>Pectinidae</taxon>
        <taxon>Mizuhopecten</taxon>
    </lineage>
</organism>
<keyword evidence="4" id="KW-0963">Cytoplasm</keyword>
<dbReference type="FunFam" id="2.40.50.100:FF:000097">
    <property type="entry name" value="Exosome complex component RRP40"/>
    <property type="match status" value="1"/>
</dbReference>
<dbReference type="GO" id="GO:0071034">
    <property type="term" value="P:CUT catabolic process"/>
    <property type="evidence" value="ECO:0007669"/>
    <property type="project" value="TreeGrafter"/>
</dbReference>
<evidence type="ECO:0000313" key="13">
    <source>
        <dbReference type="EMBL" id="OWF34836.1"/>
    </source>
</evidence>
<evidence type="ECO:0000256" key="8">
    <source>
        <dbReference type="ARBA" id="ARBA00023242"/>
    </source>
</evidence>
<dbReference type="CDD" id="cd22526">
    <property type="entry name" value="KH-I_Rrp40"/>
    <property type="match status" value="1"/>
</dbReference>
<dbReference type="OrthoDB" id="340500at2759"/>
<dbReference type="FunFam" id="3.30.1370.10:FF:000038">
    <property type="entry name" value="exosome complex component RRP40"/>
    <property type="match status" value="1"/>
</dbReference>
<dbReference type="InterPro" id="IPR026699">
    <property type="entry name" value="Exosome_RNA_bind1/RRP40/RRP4"/>
</dbReference>
<keyword evidence="14" id="KW-1185">Reference proteome</keyword>
<dbReference type="PANTHER" id="PTHR21321:SF1">
    <property type="entry name" value="EXOSOME COMPLEX COMPONENT RRP40"/>
    <property type="match status" value="1"/>
</dbReference>
<evidence type="ECO:0000256" key="4">
    <source>
        <dbReference type="ARBA" id="ARBA00022490"/>
    </source>
</evidence>
<evidence type="ECO:0000256" key="6">
    <source>
        <dbReference type="ARBA" id="ARBA00022835"/>
    </source>
</evidence>
<dbReference type="GO" id="GO:0000176">
    <property type="term" value="C:nuclear exosome (RNase complex)"/>
    <property type="evidence" value="ECO:0007669"/>
    <property type="project" value="TreeGrafter"/>
</dbReference>
<dbReference type="GO" id="GO:0071035">
    <property type="term" value="P:nuclear polyadenylation-dependent rRNA catabolic process"/>
    <property type="evidence" value="ECO:0007669"/>
    <property type="project" value="TreeGrafter"/>
</dbReference>
<gene>
    <name evidence="13" type="ORF">KP79_PYT08525</name>
</gene>
<keyword evidence="7" id="KW-0694">RNA-binding</keyword>
<dbReference type="Pfam" id="PF21262">
    <property type="entry name" value="RRP40_S1"/>
    <property type="match status" value="1"/>
</dbReference>
<dbReference type="EMBL" id="NEDP02076749">
    <property type="protein sequence ID" value="OWF34836.1"/>
    <property type="molecule type" value="Genomic_DNA"/>
</dbReference>
<dbReference type="SUPFAM" id="SSF54791">
    <property type="entry name" value="Eukaryotic type KH-domain (KH-domain type I)"/>
    <property type="match status" value="1"/>
</dbReference>
<proteinExistence type="inferred from homology"/>
<comment type="subcellular location">
    <subcellularLocation>
        <location evidence="1">Cytoplasm</location>
    </subcellularLocation>
    <subcellularLocation>
        <location evidence="2">Nucleus</location>
        <location evidence="2">Nucleolus</location>
    </subcellularLocation>
</comment>
<name>A0A210PEF2_MIZYE</name>
<accession>A0A210PEF2</accession>
<sequence length="236" mass="25705">MVDHVGKVVLPGEIVTGFKASEKTSKVILGPGLRQETETIRATKPGILRHKEPNIYWVDSHQKRYIPVKGDTVLGIVTAKAGDIFRVDVGSSDQASLPYVAFEAATKRNRPDVKVGDIVYCKFVEANKDMEGEVVCIDSSGKSGGLGVIGRDAGYLFQVPINLTRKVLSPDCELFGSLGKNMRYETAVGMNGRIWVKAKTVVETIAITNAICASEYMTNTEIKNMCKRLADSMAGF</sequence>
<dbReference type="SUPFAM" id="SSF50249">
    <property type="entry name" value="Nucleic acid-binding proteins"/>
    <property type="match status" value="1"/>
</dbReference>
<dbReference type="InterPro" id="IPR004088">
    <property type="entry name" value="KH_dom_type_1"/>
</dbReference>
<dbReference type="Pfam" id="PF18311">
    <property type="entry name" value="Rrp40_N"/>
    <property type="match status" value="1"/>
</dbReference>
<evidence type="ECO:0000256" key="5">
    <source>
        <dbReference type="ARBA" id="ARBA00022552"/>
    </source>
</evidence>
<dbReference type="InterPro" id="IPR049469">
    <property type="entry name" value="RRP40_KH-I"/>
</dbReference>
<protein>
    <recommendedName>
        <fullName evidence="10">Exosome complex component RRP40</fullName>
    </recommendedName>
    <alternativeName>
        <fullName evidence="9">Ribosomal RNA-processing protein 40</fullName>
    </alternativeName>
</protein>
<dbReference type="InterPro" id="IPR037319">
    <property type="entry name" value="Rrp40_S1"/>
</dbReference>
<evidence type="ECO:0000313" key="14">
    <source>
        <dbReference type="Proteomes" id="UP000242188"/>
    </source>
</evidence>
<evidence type="ECO:0000256" key="9">
    <source>
        <dbReference type="ARBA" id="ARBA00030615"/>
    </source>
</evidence>
<evidence type="ECO:0000256" key="10">
    <source>
        <dbReference type="ARBA" id="ARBA00069899"/>
    </source>
</evidence>